<dbReference type="InParanoid" id="A0A0G4EWE3"/>
<evidence type="ECO:0000256" key="1">
    <source>
        <dbReference type="SAM" id="Coils"/>
    </source>
</evidence>
<protein>
    <submittedName>
        <fullName evidence="3">Uncharacterized protein</fullName>
    </submittedName>
</protein>
<dbReference type="EMBL" id="CDMY01000336">
    <property type="protein sequence ID" value="CEM03277.1"/>
    <property type="molecule type" value="Genomic_DNA"/>
</dbReference>
<gene>
    <name evidence="3" type="ORF">Vbra_21125</name>
</gene>
<name>A0A0G4EWE3_VITBC</name>
<organism evidence="3 4">
    <name type="scientific">Vitrella brassicaformis (strain CCMP3155)</name>
    <dbReference type="NCBI Taxonomy" id="1169540"/>
    <lineage>
        <taxon>Eukaryota</taxon>
        <taxon>Sar</taxon>
        <taxon>Alveolata</taxon>
        <taxon>Colpodellida</taxon>
        <taxon>Vitrellaceae</taxon>
        <taxon>Vitrella</taxon>
    </lineage>
</organism>
<proteinExistence type="predicted"/>
<dbReference type="Proteomes" id="UP000041254">
    <property type="component" value="Unassembled WGS sequence"/>
</dbReference>
<feature type="coiled-coil region" evidence="1">
    <location>
        <begin position="242"/>
        <end position="286"/>
    </location>
</feature>
<evidence type="ECO:0000313" key="4">
    <source>
        <dbReference type="Proteomes" id="UP000041254"/>
    </source>
</evidence>
<dbReference type="VEuPathDB" id="CryptoDB:Vbra_21125"/>
<evidence type="ECO:0000313" key="3">
    <source>
        <dbReference type="EMBL" id="CEM03277.1"/>
    </source>
</evidence>
<sequence length="632" mass="69148">MPPRVGNGRRPVSEGQDKNVIQPRIGAKGEVLVEIRKYDDVALIKLYEDRKYLSERCKTLRDLHNGAVDGICNLLKSRRSICERANANQRKLLERIDGLEAKIKELEWQSPATSSSTSSPPPVQEQPHRPTDIQRRKTHLEQLNRALREELQKARSETNKVAALERDLQAARDAKAKADHDTQKVSKAQLGAHVAMLAADRLECCSPPVLSCTSPVVEAYVTEWQSDRCVRQRHRRTPQAETKQLEQLNRALREELQKARSETNKVAALERDLQAARDAKAKADHDTQKVSKAQLGAHVAMLAADRLECCSPPVLSCTSPVVEAYVTEIAASLPAAHIPCRTLTTAARHHKTIDSAALDIIAKRGTKGLLAQRIRVDVNPPAFGCAPKLHIAAQLGAHVAMLAADRLECCSPPVLSCTSPVVEAYVTEWQSGQICHCLPRQSRHTVFMIAASLPAAHIPCRTLTTAARHHKTIDSAALDIIAKRGTKGLLAQRIRVDVNPPAFGCAPKLHIAAQLGAHVAMLAADRLECCSPPVLSCTSPVVEAYVTEWQSGQICHCLPRQSRHTVFMIAASLPAAHIPCRTLTTAARHHKTIDSAALDIIAKRGTKGLLAQRIRVDVNPPAFGCAPKLQSL</sequence>
<accession>A0A0G4EWE3</accession>
<keyword evidence="4" id="KW-1185">Reference proteome</keyword>
<evidence type="ECO:0000256" key="2">
    <source>
        <dbReference type="SAM" id="MobiDB-lite"/>
    </source>
</evidence>
<dbReference type="AlphaFoldDB" id="A0A0G4EWE3"/>
<reference evidence="3 4" key="1">
    <citation type="submission" date="2014-11" db="EMBL/GenBank/DDBJ databases">
        <authorList>
            <person name="Zhu J."/>
            <person name="Qi W."/>
            <person name="Song R."/>
        </authorList>
    </citation>
    <scope>NUCLEOTIDE SEQUENCE [LARGE SCALE GENOMIC DNA]</scope>
</reference>
<keyword evidence="1" id="KW-0175">Coiled coil</keyword>
<feature type="region of interest" description="Disordered" evidence="2">
    <location>
        <begin position="107"/>
        <end position="134"/>
    </location>
</feature>